<evidence type="ECO:0000259" key="1">
    <source>
        <dbReference type="Pfam" id="PF07486"/>
    </source>
</evidence>
<gene>
    <name evidence="2" type="ORF">BleG1_3777</name>
</gene>
<dbReference type="InterPro" id="IPR011105">
    <property type="entry name" value="Cell_wall_hydrolase_SleB"/>
</dbReference>
<dbReference type="InterPro" id="IPR042047">
    <property type="entry name" value="SleB_dom1"/>
</dbReference>
<protein>
    <submittedName>
        <fullName evidence="2">Cell wall hydrolase CwlJ</fullName>
    </submittedName>
</protein>
<keyword evidence="3" id="KW-1185">Reference proteome</keyword>
<dbReference type="Proteomes" id="UP000027142">
    <property type="component" value="Chromosome"/>
</dbReference>
<dbReference type="Pfam" id="PF07486">
    <property type="entry name" value="Hydrolase_2"/>
    <property type="match status" value="1"/>
</dbReference>
<dbReference type="GO" id="GO:0016787">
    <property type="term" value="F:hydrolase activity"/>
    <property type="evidence" value="ECO:0007669"/>
    <property type="project" value="UniProtKB-KW"/>
</dbReference>
<dbReference type="EMBL" id="CP003923">
    <property type="protein sequence ID" value="AIC96324.1"/>
    <property type="molecule type" value="Genomic_DNA"/>
</dbReference>
<keyword evidence="2" id="KW-0378">Hydrolase</keyword>
<organism evidence="2 3">
    <name type="scientific">Shouchella lehensis G1</name>
    <dbReference type="NCBI Taxonomy" id="1246626"/>
    <lineage>
        <taxon>Bacteria</taxon>
        <taxon>Bacillati</taxon>
        <taxon>Bacillota</taxon>
        <taxon>Bacilli</taxon>
        <taxon>Bacillales</taxon>
        <taxon>Bacillaceae</taxon>
        <taxon>Shouchella</taxon>
    </lineage>
</organism>
<proteinExistence type="predicted"/>
<reference evidence="2 3" key="1">
    <citation type="journal article" date="2014" name="Gene">
        <title>A comparative genomic analysis of the alkalitolerant soil bacterium Bacillus lehensis G1.</title>
        <authorList>
            <person name="Noor Y.M."/>
            <person name="Samsulrizal N.H."/>
            <person name="Jema'on N.A."/>
            <person name="Low K.O."/>
            <person name="Ramli A.N."/>
            <person name="Alias N.I."/>
            <person name="Damis S.I."/>
            <person name="Fuzi S.F."/>
            <person name="Isa M.N."/>
            <person name="Murad A.M."/>
            <person name="Raih M.F."/>
            <person name="Bakar F.D."/>
            <person name="Najimudin N."/>
            <person name="Mahadi N.M."/>
            <person name="Illias R.M."/>
        </authorList>
    </citation>
    <scope>NUCLEOTIDE SEQUENCE [LARGE SCALE GENOMIC DNA]</scope>
    <source>
        <strain evidence="2 3">G1</strain>
    </source>
</reference>
<dbReference type="RefSeq" id="WP_038484203.1">
    <property type="nucleotide sequence ID" value="NZ_CP003923.1"/>
</dbReference>
<dbReference type="KEGG" id="ble:BleG1_3777"/>
<dbReference type="OrthoDB" id="1642705at2"/>
<dbReference type="AlphaFoldDB" id="A0A060M8A5"/>
<dbReference type="HOGENOM" id="CLU_148732_0_0_9"/>
<evidence type="ECO:0000313" key="2">
    <source>
        <dbReference type="EMBL" id="AIC96324.1"/>
    </source>
</evidence>
<evidence type="ECO:0000313" key="3">
    <source>
        <dbReference type="Proteomes" id="UP000027142"/>
    </source>
</evidence>
<accession>A0A060M8A5</accession>
<dbReference type="PATRIC" id="fig|1246626.3.peg.3770"/>
<feature type="domain" description="Cell wall hydrolase SleB" evidence="1">
    <location>
        <begin position="24"/>
        <end position="129"/>
    </location>
</feature>
<name>A0A060M8A5_9BACI</name>
<sequence length="143" mass="16464">MAVIKANSSDVDVLARLMRAEAEGEGEEGMLMAGNVMVNRTRVRCLDFGGVNSIPDMAYQSPGGFEAVQKSYFYQRARERDRRLARRVINGERFYPAEFALWFFRPDGPCPAEWWGQWNTGRYKAHCFYQPTPAECEEVFNTF</sequence>
<dbReference type="Gene3D" id="1.10.10.2520">
    <property type="entry name" value="Cell wall hydrolase SleB, domain 1"/>
    <property type="match status" value="1"/>
</dbReference>
<dbReference type="eggNOG" id="COG3773">
    <property type="taxonomic scope" value="Bacteria"/>
</dbReference>
<dbReference type="STRING" id="1246626.BleG1_3777"/>